<protein>
    <submittedName>
        <fullName evidence="2">Uncharacterized protein</fullName>
    </submittedName>
</protein>
<evidence type="ECO:0000313" key="2">
    <source>
        <dbReference type="EMBL" id="GMM50112.1"/>
    </source>
</evidence>
<feature type="compositionally biased region" description="Low complexity" evidence="1">
    <location>
        <begin position="813"/>
        <end position="831"/>
    </location>
</feature>
<sequence>MELPNWEDWFRTYSANDVRRKIHAADIETQKAVNALRKEIGNSSPQFLNLSDRLESISSMSSLQTEMVHKLSFNHISTQQLSLNAAAESLLGLGQNEIRQLVLDELKYVVTHAILQKKYLRAARIIYLGQNLGLDVEVLDKKLHNALIKHIEAGFVFTPDLFSACLISFNSCASEFTKQYLDICTQFITKRLQSFDTKAFETVDRTVFIYNSIAFDLAQSRLSQRNIMETPEITCSIKLVELVALLDANTSDIYAFPPNCFGKEQGNETSQMPSIDLFLEKIANEVRTASANKFSASASVSELTTVLSLFVRQVQHALNDVSVVPLLLASEDAFVDAFLKLTENSVILQSNEATNTKFQPEDVQKWLKAVNLMLHDLDELENLARTTRNISKQFSSSLQKLKTDAELVIADGISKMYVSAREKRMSVDDINSMSLEEIAEIVSAIGTLDNAAKCLHIDVHAEPVALYRALIDKLKEKLDSNQSNRKPTFGGKSFMAFDFLNLLDSVLDKNLWTDAFVKEIPIQCCIPSNSRLIFEPLDCDGPEELNYYDELNSEPVLEEDDQVEEENIAMEIVISNDDAKAEGALPQDEVEPVDNNQSSESGLTEEIEHEKVDDSKEKLKDSTIIIEETSGSQNDSPSLIATEKVIVESEDQNKSSVVENVNTESNDNIESSESLNPEEVVEVVEIESESEKQLDTNNNIPNNENGEKDNSEPATEAVDKEKEAKTETETEGSAAEGPEKEKKTDIPASTEEPADENTPQIDALTEKSTQISVGSSKDAETEESAPSSDLVEQTVESDHTEIVEPVESEPTETVEAVEVVEPVESESSPIETDSKAVKPVSPQPDSDSIEPVESESKPLEVVDVVEPESKIVESELSSGEPAEPKSKPVEPVEPVESVEPVETTIAVEPQVTEPEPVEPVTEAEPVDPVEPVETAAAVEPQVAEPEPVERTVPTEPVEPANEETKPSNVKKSKNAKKSKKKTTKKKGHR</sequence>
<reference evidence="2 3" key="1">
    <citation type="journal article" date="2023" name="Elife">
        <title>Identification of key yeast species and microbe-microbe interactions impacting larval growth of Drosophila in the wild.</title>
        <authorList>
            <person name="Mure A."/>
            <person name="Sugiura Y."/>
            <person name="Maeda R."/>
            <person name="Honda K."/>
            <person name="Sakurai N."/>
            <person name="Takahashi Y."/>
            <person name="Watada M."/>
            <person name="Katoh T."/>
            <person name="Gotoh A."/>
            <person name="Gotoh Y."/>
            <person name="Taniguchi I."/>
            <person name="Nakamura K."/>
            <person name="Hayashi T."/>
            <person name="Katayama T."/>
            <person name="Uemura T."/>
            <person name="Hattori Y."/>
        </authorList>
    </citation>
    <scope>NUCLEOTIDE SEQUENCE [LARGE SCALE GENOMIC DNA]</scope>
    <source>
        <strain evidence="2 3">SB-73</strain>
    </source>
</reference>
<feature type="compositionally biased region" description="Low complexity" evidence="1">
    <location>
        <begin position="929"/>
        <end position="959"/>
    </location>
</feature>
<proteinExistence type="predicted"/>
<feature type="compositionally biased region" description="Low complexity" evidence="1">
    <location>
        <begin position="892"/>
        <end position="923"/>
    </location>
</feature>
<feature type="compositionally biased region" description="Basic and acidic residues" evidence="1">
    <location>
        <begin position="705"/>
        <end position="728"/>
    </location>
</feature>
<feature type="compositionally biased region" description="Polar residues" evidence="1">
    <location>
        <begin position="629"/>
        <end position="639"/>
    </location>
</feature>
<organism evidence="2 3">
    <name type="scientific">Starmerella bacillaris</name>
    <name type="common">Yeast</name>
    <name type="synonym">Candida zemplinina</name>
    <dbReference type="NCBI Taxonomy" id="1247836"/>
    <lineage>
        <taxon>Eukaryota</taxon>
        <taxon>Fungi</taxon>
        <taxon>Dikarya</taxon>
        <taxon>Ascomycota</taxon>
        <taxon>Saccharomycotina</taxon>
        <taxon>Dipodascomycetes</taxon>
        <taxon>Dipodascales</taxon>
        <taxon>Trichomonascaceae</taxon>
        <taxon>Starmerella</taxon>
    </lineage>
</organism>
<feature type="compositionally biased region" description="Acidic residues" evidence="1">
    <location>
        <begin position="679"/>
        <end position="688"/>
    </location>
</feature>
<dbReference type="AlphaFoldDB" id="A0AAV5RG98"/>
<comment type="caution">
    <text evidence="2">The sequence shown here is derived from an EMBL/GenBank/DDBJ whole genome shotgun (WGS) entry which is preliminary data.</text>
</comment>
<evidence type="ECO:0000313" key="3">
    <source>
        <dbReference type="Proteomes" id="UP001362899"/>
    </source>
</evidence>
<feature type="compositionally biased region" description="Basic and acidic residues" evidence="1">
    <location>
        <begin position="606"/>
        <end position="621"/>
    </location>
</feature>
<gene>
    <name evidence="2" type="ORF">DASB73_010700</name>
</gene>
<feature type="compositionally biased region" description="Polar residues" evidence="1">
    <location>
        <begin position="654"/>
        <end position="669"/>
    </location>
</feature>
<dbReference type="Proteomes" id="UP001362899">
    <property type="component" value="Unassembled WGS sequence"/>
</dbReference>
<dbReference type="EMBL" id="BTGC01000003">
    <property type="protein sequence ID" value="GMM50112.1"/>
    <property type="molecule type" value="Genomic_DNA"/>
</dbReference>
<feature type="region of interest" description="Disordered" evidence="1">
    <location>
        <begin position="584"/>
        <end position="989"/>
    </location>
</feature>
<evidence type="ECO:0000256" key="1">
    <source>
        <dbReference type="SAM" id="MobiDB-lite"/>
    </source>
</evidence>
<feature type="compositionally biased region" description="Basic residues" evidence="1">
    <location>
        <begin position="968"/>
        <end position="989"/>
    </location>
</feature>
<accession>A0AAV5RG98</accession>
<feature type="compositionally biased region" description="Polar residues" evidence="1">
    <location>
        <begin position="766"/>
        <end position="775"/>
    </location>
</feature>
<keyword evidence="3" id="KW-1185">Reference proteome</keyword>
<name>A0AAV5RG98_STABA</name>